<dbReference type="PANTHER" id="PTHR28624">
    <property type="entry name" value="COILED-COIL DOMAIN-CONTAINING PROTEIN 51"/>
    <property type="match status" value="1"/>
</dbReference>
<evidence type="ECO:0000313" key="3">
    <source>
        <dbReference type="Proteomes" id="UP001497525"/>
    </source>
</evidence>
<dbReference type="Proteomes" id="UP001497525">
    <property type="component" value="Unassembled WGS sequence"/>
</dbReference>
<keyword evidence="1" id="KW-0812">Transmembrane</keyword>
<keyword evidence="1" id="KW-0472">Membrane</keyword>
<gene>
    <name evidence="2" type="ORF">CDAUBV1_LOCUS13457</name>
</gene>
<organism evidence="2 3">
    <name type="scientific">Calicophoron daubneyi</name>
    <name type="common">Rumen fluke</name>
    <name type="synonym">Paramphistomum daubneyi</name>
    <dbReference type="NCBI Taxonomy" id="300641"/>
    <lineage>
        <taxon>Eukaryota</taxon>
        <taxon>Metazoa</taxon>
        <taxon>Spiralia</taxon>
        <taxon>Lophotrochozoa</taxon>
        <taxon>Platyhelminthes</taxon>
        <taxon>Trematoda</taxon>
        <taxon>Digenea</taxon>
        <taxon>Plagiorchiida</taxon>
        <taxon>Pronocephalata</taxon>
        <taxon>Paramphistomoidea</taxon>
        <taxon>Paramphistomidae</taxon>
        <taxon>Calicophoron</taxon>
    </lineage>
</organism>
<dbReference type="AlphaFoldDB" id="A0AAV2TTC0"/>
<evidence type="ECO:0000313" key="2">
    <source>
        <dbReference type="EMBL" id="CAL5138637.1"/>
    </source>
</evidence>
<feature type="transmembrane region" description="Helical" evidence="1">
    <location>
        <begin position="275"/>
        <end position="293"/>
    </location>
</feature>
<dbReference type="EMBL" id="CAXLJL010000512">
    <property type="protein sequence ID" value="CAL5138637.1"/>
    <property type="molecule type" value="Genomic_DNA"/>
</dbReference>
<accession>A0AAV2TTC0</accession>
<feature type="transmembrane region" description="Helical" evidence="1">
    <location>
        <begin position="160"/>
        <end position="180"/>
    </location>
</feature>
<keyword evidence="1" id="KW-1133">Transmembrane helix</keyword>
<reference evidence="2" key="1">
    <citation type="submission" date="2024-06" db="EMBL/GenBank/DDBJ databases">
        <authorList>
            <person name="Liu X."/>
            <person name="Lenzi L."/>
            <person name="Haldenby T S."/>
            <person name="Uol C."/>
        </authorList>
    </citation>
    <scope>NUCLEOTIDE SEQUENCE</scope>
</reference>
<evidence type="ECO:0000256" key="1">
    <source>
        <dbReference type="SAM" id="Phobius"/>
    </source>
</evidence>
<comment type="caution">
    <text evidence="2">The sequence shown here is derived from an EMBL/GenBank/DDBJ whole genome shotgun (WGS) entry which is preliminary data.</text>
</comment>
<name>A0AAV2TTC0_CALDB</name>
<dbReference type="InterPro" id="IPR037660">
    <property type="entry name" value="CCDC51"/>
</dbReference>
<sequence length="295" mass="34100">MRTEIIGEWRKRAANLSKRLFRLPEFVKLRISRPDLRRTYLVYDRLTGLDQVRSAHEEVAQAEKTFSQRQVERRAQQTEVFRLEEARNRLNSKLDSVSRSDDNFIQLVTELHDVSRLHKEAREKLREIELSEQVAFEQFSGSLRRSQAEERVQANRMRQWSIGLSVLAGLVGFGATWLRYRQMNSRTSSVVMASDSQATLLPLSSLTSMLQNADENLRINLNDLHVINNKLKHSTDILERNLSMLDKHLMETQSQTVDERIPLFESVSSNSQENLVRYGLGAVGIIAVVLYVCTR</sequence>
<protein>
    <recommendedName>
        <fullName evidence="4">Coiled-coil domain-containing protein 51</fullName>
    </recommendedName>
</protein>
<dbReference type="PANTHER" id="PTHR28624:SF1">
    <property type="entry name" value="MITOCHONDRIAL POTASSIUM CHANNEL"/>
    <property type="match status" value="1"/>
</dbReference>
<evidence type="ECO:0008006" key="4">
    <source>
        <dbReference type="Google" id="ProtNLM"/>
    </source>
</evidence>
<proteinExistence type="predicted"/>